<organism evidence="3 4">
    <name type="scientific">Thermothelomyces thermophilus (strain ATCC 42464 / BCRC 31852 / DSM 1799)</name>
    <name type="common">Sporotrichum thermophile</name>
    <dbReference type="NCBI Taxonomy" id="573729"/>
    <lineage>
        <taxon>Eukaryota</taxon>
        <taxon>Fungi</taxon>
        <taxon>Dikarya</taxon>
        <taxon>Ascomycota</taxon>
        <taxon>Pezizomycotina</taxon>
        <taxon>Sordariomycetes</taxon>
        <taxon>Sordariomycetidae</taxon>
        <taxon>Sordariales</taxon>
        <taxon>Chaetomiaceae</taxon>
        <taxon>Thermothelomyces</taxon>
    </lineage>
</organism>
<dbReference type="Gene3D" id="3.40.50.720">
    <property type="entry name" value="NAD(P)-binding Rossmann-like Domain"/>
    <property type="match status" value="1"/>
</dbReference>
<gene>
    <name evidence="3" type="ORF">MYCTH_2308426</name>
</gene>
<sequence>MPPTPHHVLLLGGHGKVAQLLTPLLLRRGWDVTSVIRTEEQAPTIQGLAPKDGGEGTGRLKVLVRSLEEVKSESDAEKVISEWGGDYVVWSAGAGGKGGPERTYAIDRDAAIHFIRAAAAAPHVTRFLMVSYLASRRGRPAWWSEEAWAAARHLNEQVLPHYYRAKLAADEALYAVSKERGDAFVGINLRPGTLTLEPAGRVELGKTGDVRGNVSRATVARVADLLLASEGIKNTWLDLLDGDEEAEAAVERVVRDGVNAAEGEDIF</sequence>
<dbReference type="GeneID" id="11507195"/>
<dbReference type="HOGENOM" id="CLU_025711_1_0_1"/>
<evidence type="ECO:0000256" key="1">
    <source>
        <dbReference type="ARBA" id="ARBA00038376"/>
    </source>
</evidence>
<dbReference type="AlphaFoldDB" id="G2QJT8"/>
<dbReference type="PANTHER" id="PTHR15020">
    <property type="entry name" value="FLAVIN REDUCTASE-RELATED"/>
    <property type="match status" value="1"/>
</dbReference>
<dbReference type="eggNOG" id="KOG1203">
    <property type="taxonomic scope" value="Eukaryota"/>
</dbReference>
<dbReference type="InParanoid" id="G2QJT8"/>
<dbReference type="FunCoup" id="G2QJT8">
    <property type="interactions" value="642"/>
</dbReference>
<dbReference type="PANTHER" id="PTHR15020:SF50">
    <property type="entry name" value="UPF0659 PROTEIN YMR090W"/>
    <property type="match status" value="1"/>
</dbReference>
<dbReference type="Proteomes" id="UP000007322">
    <property type="component" value="Chromosome 5"/>
</dbReference>
<dbReference type="VEuPathDB" id="FungiDB:MYCTH_2308426"/>
<accession>G2QJT8</accession>
<dbReference type="KEGG" id="mtm:MYCTH_2308426"/>
<proteinExistence type="inferred from homology"/>
<dbReference type="InterPro" id="IPR016040">
    <property type="entry name" value="NAD(P)-bd_dom"/>
</dbReference>
<dbReference type="SUPFAM" id="SSF51735">
    <property type="entry name" value="NAD(P)-binding Rossmann-fold domains"/>
    <property type="match status" value="1"/>
</dbReference>
<dbReference type="InterPro" id="IPR036291">
    <property type="entry name" value="NAD(P)-bd_dom_sf"/>
</dbReference>
<evidence type="ECO:0000313" key="3">
    <source>
        <dbReference type="EMBL" id="AEO59844.1"/>
    </source>
</evidence>
<evidence type="ECO:0000259" key="2">
    <source>
        <dbReference type="Pfam" id="PF13460"/>
    </source>
</evidence>
<dbReference type="RefSeq" id="XP_003665089.1">
    <property type="nucleotide sequence ID" value="XM_003665041.1"/>
</dbReference>
<dbReference type="EMBL" id="CP003006">
    <property type="protein sequence ID" value="AEO59844.1"/>
    <property type="molecule type" value="Genomic_DNA"/>
</dbReference>
<reference evidence="3 4" key="1">
    <citation type="journal article" date="2011" name="Nat. Biotechnol.">
        <title>Comparative genomic analysis of the thermophilic biomass-degrading fungi Myceliophthora thermophila and Thielavia terrestris.</title>
        <authorList>
            <person name="Berka R.M."/>
            <person name="Grigoriev I.V."/>
            <person name="Otillar R."/>
            <person name="Salamov A."/>
            <person name="Grimwood J."/>
            <person name="Reid I."/>
            <person name="Ishmael N."/>
            <person name="John T."/>
            <person name="Darmond C."/>
            <person name="Moisan M.-C."/>
            <person name="Henrissat B."/>
            <person name="Coutinho P.M."/>
            <person name="Lombard V."/>
            <person name="Natvig D.O."/>
            <person name="Lindquist E."/>
            <person name="Schmutz J."/>
            <person name="Lucas S."/>
            <person name="Harris P."/>
            <person name="Powlowski J."/>
            <person name="Bellemare A."/>
            <person name="Taylor D."/>
            <person name="Butler G."/>
            <person name="de Vries R.P."/>
            <person name="Allijn I.E."/>
            <person name="van den Brink J."/>
            <person name="Ushinsky S."/>
            <person name="Storms R."/>
            <person name="Powell A.J."/>
            <person name="Paulsen I.T."/>
            <person name="Elbourne L.D.H."/>
            <person name="Baker S.E."/>
            <person name="Magnuson J."/>
            <person name="LaBoissiere S."/>
            <person name="Clutterbuck A.J."/>
            <person name="Martinez D."/>
            <person name="Wogulis M."/>
            <person name="de Leon A.L."/>
            <person name="Rey M.W."/>
            <person name="Tsang A."/>
        </authorList>
    </citation>
    <scope>NUCLEOTIDE SEQUENCE [LARGE SCALE GENOMIC DNA]</scope>
    <source>
        <strain evidence="4">ATCC 42464 / BCRC 31852 / DSM 1799</strain>
    </source>
</reference>
<feature type="domain" description="NAD(P)-binding" evidence="2">
    <location>
        <begin position="12"/>
        <end position="223"/>
    </location>
</feature>
<name>G2QJT8_THET4</name>
<dbReference type="OMA" id="DYVAWSA"/>
<comment type="similarity">
    <text evidence="1">Belongs to the avfA family.</text>
</comment>
<dbReference type="STRING" id="573729.G2QJT8"/>
<evidence type="ECO:0000313" key="4">
    <source>
        <dbReference type="Proteomes" id="UP000007322"/>
    </source>
</evidence>
<keyword evidence="4" id="KW-1185">Reference proteome</keyword>
<protein>
    <recommendedName>
        <fullName evidence="2">NAD(P)-binding domain-containing protein</fullName>
    </recommendedName>
</protein>
<dbReference type="Pfam" id="PF13460">
    <property type="entry name" value="NAD_binding_10"/>
    <property type="match status" value="1"/>
</dbReference>
<dbReference type="OrthoDB" id="10254604at2759"/>